<comment type="catalytic activity">
    <reaction evidence="20">
        <text>L-seryl-[protein] + ATP = O-phospho-L-seryl-[protein] + ADP + H(+)</text>
        <dbReference type="Rhea" id="RHEA:17989"/>
        <dbReference type="Rhea" id="RHEA-COMP:9863"/>
        <dbReference type="Rhea" id="RHEA-COMP:11604"/>
        <dbReference type="ChEBI" id="CHEBI:15378"/>
        <dbReference type="ChEBI" id="CHEBI:29999"/>
        <dbReference type="ChEBI" id="CHEBI:30616"/>
        <dbReference type="ChEBI" id="CHEBI:83421"/>
        <dbReference type="ChEBI" id="CHEBI:456216"/>
        <dbReference type="EC" id="2.7.11.1"/>
    </reaction>
</comment>
<dbReference type="InterPro" id="IPR011009">
    <property type="entry name" value="Kinase-like_dom_sf"/>
</dbReference>
<keyword evidence="18" id="KW-0966">Cell projection</keyword>
<dbReference type="PROSITE" id="PS50011">
    <property type="entry name" value="PROTEIN_KINASE_DOM"/>
    <property type="match status" value="1"/>
</dbReference>
<dbReference type="InterPro" id="IPR000719">
    <property type="entry name" value="Prot_kinase_dom"/>
</dbReference>
<evidence type="ECO:0000256" key="11">
    <source>
        <dbReference type="ARBA" id="ARBA00022723"/>
    </source>
</evidence>
<dbReference type="InterPro" id="IPR008271">
    <property type="entry name" value="Ser/Thr_kinase_AS"/>
</dbReference>
<organism evidence="23 24">
    <name type="scientific">Albula goreensis</name>
    <dbReference type="NCBI Taxonomy" id="1534307"/>
    <lineage>
        <taxon>Eukaryota</taxon>
        <taxon>Metazoa</taxon>
        <taxon>Chordata</taxon>
        <taxon>Craniata</taxon>
        <taxon>Vertebrata</taxon>
        <taxon>Euteleostomi</taxon>
        <taxon>Actinopterygii</taxon>
        <taxon>Neopterygii</taxon>
        <taxon>Teleostei</taxon>
        <taxon>Albuliformes</taxon>
        <taxon>Albulidae</taxon>
        <taxon>Albula</taxon>
    </lineage>
</organism>
<evidence type="ECO:0000313" key="24">
    <source>
        <dbReference type="Proteomes" id="UP000829720"/>
    </source>
</evidence>
<comment type="cofactor">
    <cofactor evidence="1">
        <name>Mg(2+)</name>
        <dbReference type="ChEBI" id="CHEBI:18420"/>
    </cofactor>
</comment>
<evidence type="ECO:0000256" key="17">
    <source>
        <dbReference type="ARBA" id="ARBA00023242"/>
    </source>
</evidence>
<comment type="subcellular location">
    <subcellularLocation>
        <location evidence="3">Cell projection</location>
        <location evidence="3">Cilium</location>
    </subcellularLocation>
    <subcellularLocation>
        <location evidence="4">Cytoplasm</location>
        <location evidence="4">Cytoskeleton</location>
    </subcellularLocation>
    <subcellularLocation>
        <location evidence="2">Nucleus</location>
    </subcellularLocation>
</comment>
<evidence type="ECO:0000256" key="4">
    <source>
        <dbReference type="ARBA" id="ARBA00004245"/>
    </source>
</evidence>
<dbReference type="OrthoDB" id="2158884at2759"/>
<dbReference type="GO" id="GO:0046872">
    <property type="term" value="F:metal ion binding"/>
    <property type="evidence" value="ECO:0007669"/>
    <property type="project" value="UniProtKB-KW"/>
</dbReference>
<protein>
    <recommendedName>
        <fullName evidence="6">non-specific serine/threonine protein kinase</fullName>
        <ecNumber evidence="6">2.7.11.1</ecNumber>
    </recommendedName>
</protein>
<dbReference type="InterPro" id="IPR050117">
    <property type="entry name" value="MAPK"/>
</dbReference>
<dbReference type="Proteomes" id="UP000829720">
    <property type="component" value="Unassembled WGS sequence"/>
</dbReference>
<dbReference type="PANTHER" id="PTHR24055">
    <property type="entry name" value="MITOGEN-ACTIVATED PROTEIN KINASE"/>
    <property type="match status" value="1"/>
</dbReference>
<keyword evidence="15" id="KW-0460">Magnesium</keyword>
<evidence type="ECO:0000256" key="5">
    <source>
        <dbReference type="ARBA" id="ARBA00006485"/>
    </source>
</evidence>
<evidence type="ECO:0000256" key="9">
    <source>
        <dbReference type="ARBA" id="ARBA00022553"/>
    </source>
</evidence>
<dbReference type="Gene3D" id="1.10.510.10">
    <property type="entry name" value="Transferase(Phosphotransferase) domain 1"/>
    <property type="match status" value="1"/>
</dbReference>
<dbReference type="SUPFAM" id="SSF56112">
    <property type="entry name" value="Protein kinase-like (PK-like)"/>
    <property type="match status" value="1"/>
</dbReference>
<dbReference type="Pfam" id="PF00069">
    <property type="entry name" value="Pkinase"/>
    <property type="match status" value="1"/>
</dbReference>
<dbReference type="CDD" id="cd07830">
    <property type="entry name" value="STKc_MAK_like"/>
    <property type="match status" value="1"/>
</dbReference>
<dbReference type="PROSITE" id="PS00107">
    <property type="entry name" value="PROTEIN_KINASE_ATP"/>
    <property type="match status" value="1"/>
</dbReference>
<dbReference type="GO" id="GO:0005634">
    <property type="term" value="C:nucleus"/>
    <property type="evidence" value="ECO:0007669"/>
    <property type="project" value="UniProtKB-SubCell"/>
</dbReference>
<evidence type="ECO:0000256" key="3">
    <source>
        <dbReference type="ARBA" id="ARBA00004138"/>
    </source>
</evidence>
<evidence type="ECO:0000259" key="22">
    <source>
        <dbReference type="PROSITE" id="PS50011"/>
    </source>
</evidence>
<dbReference type="SMART" id="SM00220">
    <property type="entry name" value="S_TKc"/>
    <property type="match status" value="1"/>
</dbReference>
<dbReference type="GO" id="GO:0005856">
    <property type="term" value="C:cytoskeleton"/>
    <property type="evidence" value="ECO:0007669"/>
    <property type="project" value="UniProtKB-SubCell"/>
</dbReference>
<comment type="catalytic activity">
    <reaction evidence="19">
        <text>L-threonyl-[protein] + ATP = O-phospho-L-threonyl-[protein] + ADP + H(+)</text>
        <dbReference type="Rhea" id="RHEA:46608"/>
        <dbReference type="Rhea" id="RHEA-COMP:11060"/>
        <dbReference type="Rhea" id="RHEA-COMP:11605"/>
        <dbReference type="ChEBI" id="CHEBI:15378"/>
        <dbReference type="ChEBI" id="CHEBI:30013"/>
        <dbReference type="ChEBI" id="CHEBI:30616"/>
        <dbReference type="ChEBI" id="CHEBI:61977"/>
        <dbReference type="ChEBI" id="CHEBI:456216"/>
        <dbReference type="EC" id="2.7.11.1"/>
    </reaction>
</comment>
<keyword evidence="7" id="KW-0963">Cytoplasm</keyword>
<reference evidence="23" key="1">
    <citation type="submission" date="2021-01" db="EMBL/GenBank/DDBJ databases">
        <authorList>
            <person name="Zahm M."/>
            <person name="Roques C."/>
            <person name="Cabau C."/>
            <person name="Klopp C."/>
            <person name="Donnadieu C."/>
            <person name="Jouanno E."/>
            <person name="Lampietro C."/>
            <person name="Louis A."/>
            <person name="Herpin A."/>
            <person name="Echchiki A."/>
            <person name="Berthelot C."/>
            <person name="Parey E."/>
            <person name="Roest-Crollius H."/>
            <person name="Braasch I."/>
            <person name="Postlethwait J."/>
            <person name="Bobe J."/>
            <person name="Montfort J."/>
            <person name="Bouchez O."/>
            <person name="Begum T."/>
            <person name="Mejri S."/>
            <person name="Adams A."/>
            <person name="Chen W.-J."/>
            <person name="Guiguen Y."/>
        </authorList>
    </citation>
    <scope>NUCLEOTIDE SEQUENCE</scope>
    <source>
        <tissue evidence="23">Blood</tissue>
    </source>
</reference>
<evidence type="ECO:0000256" key="20">
    <source>
        <dbReference type="ARBA" id="ARBA00048679"/>
    </source>
</evidence>
<dbReference type="GO" id="GO:0004674">
    <property type="term" value="F:protein serine/threonine kinase activity"/>
    <property type="evidence" value="ECO:0007669"/>
    <property type="project" value="UniProtKB-KW"/>
</dbReference>
<keyword evidence="14 21" id="KW-0067">ATP-binding</keyword>
<evidence type="ECO:0000256" key="1">
    <source>
        <dbReference type="ARBA" id="ARBA00001946"/>
    </source>
</evidence>
<evidence type="ECO:0000256" key="21">
    <source>
        <dbReference type="PROSITE-ProRule" id="PRU10141"/>
    </source>
</evidence>
<evidence type="ECO:0000256" key="7">
    <source>
        <dbReference type="ARBA" id="ARBA00022490"/>
    </source>
</evidence>
<dbReference type="PROSITE" id="PS00108">
    <property type="entry name" value="PROTEIN_KINASE_ST"/>
    <property type="match status" value="1"/>
</dbReference>
<evidence type="ECO:0000256" key="18">
    <source>
        <dbReference type="ARBA" id="ARBA00023273"/>
    </source>
</evidence>
<dbReference type="InterPro" id="IPR017441">
    <property type="entry name" value="Protein_kinase_ATP_BS"/>
</dbReference>
<comment type="similarity">
    <text evidence="5">Belongs to the protein kinase superfamily. CMGC Ser/Thr protein kinase family. CDC2/CDKX subfamily.</text>
</comment>
<evidence type="ECO:0000256" key="10">
    <source>
        <dbReference type="ARBA" id="ARBA00022679"/>
    </source>
</evidence>
<evidence type="ECO:0000256" key="19">
    <source>
        <dbReference type="ARBA" id="ARBA00047899"/>
    </source>
</evidence>
<keyword evidence="17" id="KW-0539">Nucleus</keyword>
<evidence type="ECO:0000256" key="15">
    <source>
        <dbReference type="ARBA" id="ARBA00022842"/>
    </source>
</evidence>
<keyword evidence="10" id="KW-0808">Transferase</keyword>
<dbReference type="EMBL" id="JAERUA010000016">
    <property type="protein sequence ID" value="KAI1888978.1"/>
    <property type="molecule type" value="Genomic_DNA"/>
</dbReference>
<evidence type="ECO:0000256" key="2">
    <source>
        <dbReference type="ARBA" id="ARBA00004123"/>
    </source>
</evidence>
<gene>
    <name evidence="23" type="ORF">AGOR_G00174330</name>
</gene>
<sequence length="664" mass="75311">MNRYTTLKQLGDGTYGSVLMGKSNESGELVAIKRMKRKFYSWEECMNLREVKSLKKLNHANVVKLKEVIRENDHLYFVFEYMKENLYQLMKDRENKMFSEHEIRNIMFQVLSGLAFVHKHGFFHRDMKPENLLCMGPELVKIADFGLAREIRSRPPYTDYVSTRWYRAPEVLLRSSSYSSPIDIWAVGCIMAELYTLRPLFPGNSEVDEIFKICQVLGTVKKTDWPEGYQLASAMNFRFPQCVPTDLKTLILNASNEAISLMRAMLQWDPKKRPTAVQALRYPYFQVGQVLGPPSQHQEQQRVQVIAAHAIESKPLSLCKHDLQSSSEPVLKLQAEAPGRDYHQHHHQPLQQIPLPQIFAKTAPQTDSYKQEPFVRHCFNNNSLPRHAPIGNENMLLGMRSGRRRWGQTTVKASDSWDQFDESEITGVSYSKRPSIGSFREKDRQDSTYQTTEPKPINIYSAVTKLPSNSNINRIDSGLQGSSSARQHYLRQSRYLPGVNPKSTPLVINKEPNRDLWENSVPLINKPHRHVGSGLSITTINAGNFTNYPTGDYVPSFHKIAVGSAGQRIHLAPLGGQAAIDLSPTADLRNSKLNQSKLKSTDIKALIETSEEYEGWKSKAARSQIPASSFATLGRNSGNLLSRAAPLQSVHGRTDWAAKYGSHR</sequence>
<feature type="domain" description="Protein kinase" evidence="22">
    <location>
        <begin position="4"/>
        <end position="285"/>
    </location>
</feature>
<dbReference type="FunFam" id="1.10.510.10:FF:000104">
    <property type="entry name" value="serine/threonine-protein kinase MAK isoform X1"/>
    <property type="match status" value="1"/>
</dbReference>
<name>A0A8T3D2X6_9TELE</name>
<evidence type="ECO:0000256" key="6">
    <source>
        <dbReference type="ARBA" id="ARBA00012513"/>
    </source>
</evidence>
<proteinExistence type="inferred from homology"/>
<evidence type="ECO:0000313" key="23">
    <source>
        <dbReference type="EMBL" id="KAI1888978.1"/>
    </source>
</evidence>
<keyword evidence="11" id="KW-0479">Metal-binding</keyword>
<evidence type="ECO:0000256" key="13">
    <source>
        <dbReference type="ARBA" id="ARBA00022777"/>
    </source>
</evidence>
<keyword evidence="8" id="KW-0723">Serine/threonine-protein kinase</keyword>
<evidence type="ECO:0000256" key="14">
    <source>
        <dbReference type="ARBA" id="ARBA00022840"/>
    </source>
</evidence>
<evidence type="ECO:0000256" key="16">
    <source>
        <dbReference type="ARBA" id="ARBA00023212"/>
    </source>
</evidence>
<accession>A0A8T3D2X6</accession>
<dbReference type="FunFam" id="3.30.200.20:FF:000071">
    <property type="entry name" value="serine/threonine-protein kinase MAK isoform X1"/>
    <property type="match status" value="1"/>
</dbReference>
<dbReference type="Gene3D" id="3.30.200.20">
    <property type="entry name" value="Phosphorylase Kinase, domain 1"/>
    <property type="match status" value="1"/>
</dbReference>
<keyword evidence="13" id="KW-0418">Kinase</keyword>
<keyword evidence="16" id="KW-0206">Cytoskeleton</keyword>
<dbReference type="AlphaFoldDB" id="A0A8T3D2X6"/>
<keyword evidence="12 21" id="KW-0547">Nucleotide-binding</keyword>
<keyword evidence="9" id="KW-0597">Phosphoprotein</keyword>
<dbReference type="GO" id="GO:0005929">
    <property type="term" value="C:cilium"/>
    <property type="evidence" value="ECO:0007669"/>
    <property type="project" value="UniProtKB-SubCell"/>
</dbReference>
<dbReference type="GO" id="GO:0005524">
    <property type="term" value="F:ATP binding"/>
    <property type="evidence" value="ECO:0007669"/>
    <property type="project" value="UniProtKB-UniRule"/>
</dbReference>
<keyword evidence="24" id="KW-1185">Reference proteome</keyword>
<comment type="caution">
    <text evidence="23">The sequence shown here is derived from an EMBL/GenBank/DDBJ whole genome shotgun (WGS) entry which is preliminary data.</text>
</comment>
<dbReference type="EC" id="2.7.11.1" evidence="6"/>
<evidence type="ECO:0000256" key="8">
    <source>
        <dbReference type="ARBA" id="ARBA00022527"/>
    </source>
</evidence>
<evidence type="ECO:0000256" key="12">
    <source>
        <dbReference type="ARBA" id="ARBA00022741"/>
    </source>
</evidence>
<feature type="binding site" evidence="21">
    <location>
        <position position="33"/>
    </location>
    <ligand>
        <name>ATP</name>
        <dbReference type="ChEBI" id="CHEBI:30616"/>
    </ligand>
</feature>